<dbReference type="AlphaFoldDB" id="A0A8S4NX95"/>
<dbReference type="EMBL" id="CAIIXF020000006">
    <property type="protein sequence ID" value="CAH1786476.1"/>
    <property type="molecule type" value="Genomic_DNA"/>
</dbReference>
<evidence type="ECO:0000313" key="1">
    <source>
        <dbReference type="EMBL" id="CAH1786476.1"/>
    </source>
</evidence>
<name>A0A8S4NX95_OWEFU</name>
<protein>
    <submittedName>
        <fullName evidence="1">Uncharacterized protein</fullName>
    </submittedName>
</protein>
<evidence type="ECO:0000313" key="2">
    <source>
        <dbReference type="Proteomes" id="UP000749559"/>
    </source>
</evidence>
<accession>A0A8S4NX95</accession>
<comment type="caution">
    <text evidence="1">The sequence shown here is derived from an EMBL/GenBank/DDBJ whole genome shotgun (WGS) entry which is preliminary data.</text>
</comment>
<feature type="non-terminal residue" evidence="1">
    <location>
        <position position="129"/>
    </location>
</feature>
<dbReference type="OrthoDB" id="1890790at2759"/>
<dbReference type="Proteomes" id="UP000749559">
    <property type="component" value="Unassembled WGS sequence"/>
</dbReference>
<keyword evidence="2" id="KW-1185">Reference proteome</keyword>
<reference evidence="1" key="1">
    <citation type="submission" date="2022-03" db="EMBL/GenBank/DDBJ databases">
        <authorList>
            <person name="Martin C."/>
        </authorList>
    </citation>
    <scope>NUCLEOTIDE SEQUENCE</scope>
</reference>
<proteinExistence type="predicted"/>
<sequence length="129" mass="14675">MLVIWWWWNFQGNIQYFLSFLKCQMHIDARENPGILQNKKGVTSGMPASLFKYAAVIRVRASTVLYHVWLNSSFLQPNIKSLTSRHCVDVISVVYNGYVGPVELGKYTPENLTKATLAIRHPCKSGEVS</sequence>
<organism evidence="1 2">
    <name type="scientific">Owenia fusiformis</name>
    <name type="common">Polychaete worm</name>
    <dbReference type="NCBI Taxonomy" id="6347"/>
    <lineage>
        <taxon>Eukaryota</taxon>
        <taxon>Metazoa</taxon>
        <taxon>Spiralia</taxon>
        <taxon>Lophotrochozoa</taxon>
        <taxon>Annelida</taxon>
        <taxon>Polychaeta</taxon>
        <taxon>Sedentaria</taxon>
        <taxon>Canalipalpata</taxon>
        <taxon>Sabellida</taxon>
        <taxon>Oweniida</taxon>
        <taxon>Oweniidae</taxon>
        <taxon>Owenia</taxon>
    </lineage>
</organism>
<gene>
    <name evidence="1" type="ORF">OFUS_LOCUS12369</name>
</gene>